<keyword evidence="1" id="KW-0472">Membrane</keyword>
<comment type="caution">
    <text evidence="2">The sequence shown here is derived from an EMBL/GenBank/DDBJ whole genome shotgun (WGS) entry which is preliminary data.</text>
</comment>
<keyword evidence="1" id="KW-1133">Transmembrane helix</keyword>
<dbReference type="OrthoDB" id="6008711at2"/>
<gene>
    <name evidence="2" type="ORF">XmelCFBP4644_06415</name>
</gene>
<evidence type="ECO:0000313" key="2">
    <source>
        <dbReference type="EMBL" id="PPU74067.1"/>
    </source>
</evidence>
<evidence type="ECO:0000256" key="1">
    <source>
        <dbReference type="SAM" id="Phobius"/>
    </source>
</evidence>
<organism evidence="2 3">
    <name type="scientific">Xanthomonas melonis</name>
    <dbReference type="NCBI Taxonomy" id="56456"/>
    <lineage>
        <taxon>Bacteria</taxon>
        <taxon>Pseudomonadati</taxon>
        <taxon>Pseudomonadota</taxon>
        <taxon>Gammaproteobacteria</taxon>
        <taxon>Lysobacterales</taxon>
        <taxon>Lysobacteraceae</taxon>
        <taxon>Xanthomonas</taxon>
    </lineage>
</organism>
<sequence>MDDFNADAVARAVMQQDPAAQEARRLKRARQARWLIEQRKVAALSLLGFAVGALGAHGVGERWVQGALACSLFASGLGWCWIHWRHPNLR</sequence>
<accession>A0A2S7DJU8</accession>
<feature type="transmembrane region" description="Helical" evidence="1">
    <location>
        <begin position="66"/>
        <end position="84"/>
    </location>
</feature>
<feature type="transmembrane region" description="Helical" evidence="1">
    <location>
        <begin position="41"/>
        <end position="60"/>
    </location>
</feature>
<proteinExistence type="predicted"/>
<dbReference type="RefSeq" id="WP_104586311.1">
    <property type="nucleotide sequence ID" value="NZ_MDEH01000002.1"/>
</dbReference>
<name>A0A2S7DJU8_9XANT</name>
<keyword evidence="1" id="KW-0812">Transmembrane</keyword>
<dbReference type="AlphaFoldDB" id="A0A2S7DJU8"/>
<evidence type="ECO:0008006" key="4">
    <source>
        <dbReference type="Google" id="ProtNLM"/>
    </source>
</evidence>
<dbReference type="EMBL" id="MDEH01000002">
    <property type="protein sequence ID" value="PPU74067.1"/>
    <property type="molecule type" value="Genomic_DNA"/>
</dbReference>
<evidence type="ECO:0000313" key="3">
    <source>
        <dbReference type="Proteomes" id="UP000239865"/>
    </source>
</evidence>
<dbReference type="Proteomes" id="UP000239865">
    <property type="component" value="Unassembled WGS sequence"/>
</dbReference>
<reference evidence="2 3" key="1">
    <citation type="submission" date="2016-08" db="EMBL/GenBank/DDBJ databases">
        <authorList>
            <person name="Seilhamer J.J."/>
        </authorList>
    </citation>
    <scope>NUCLEOTIDE SEQUENCE [LARGE SCALE GENOMIC DNA]</scope>
    <source>
        <strain evidence="2 3">CFBP4644</strain>
    </source>
</reference>
<protein>
    <recommendedName>
        <fullName evidence="4">DUF3040 domain-containing protein</fullName>
    </recommendedName>
</protein>